<gene>
    <name evidence="3" type="ORF">AB1Y20_009787</name>
</gene>
<evidence type="ECO:0000313" key="3">
    <source>
        <dbReference type="EMBL" id="KAL1528440.1"/>
    </source>
</evidence>
<reference evidence="3 4" key="1">
    <citation type="journal article" date="2024" name="Science">
        <title>Giant polyketide synthase enzymes in the biosynthesis of giant marine polyether toxins.</title>
        <authorList>
            <person name="Fallon T.R."/>
            <person name="Shende V.V."/>
            <person name="Wierzbicki I.H."/>
            <person name="Pendleton A.L."/>
            <person name="Watervoot N.F."/>
            <person name="Auber R.P."/>
            <person name="Gonzalez D.J."/>
            <person name="Wisecaver J.H."/>
            <person name="Moore B.S."/>
        </authorList>
    </citation>
    <scope>NUCLEOTIDE SEQUENCE [LARGE SCALE GENOMIC DNA]</scope>
    <source>
        <strain evidence="3 4">12B1</strain>
    </source>
</reference>
<keyword evidence="2" id="KW-0472">Membrane</keyword>
<comment type="caution">
    <text evidence="3">The sequence shown here is derived from an EMBL/GenBank/DDBJ whole genome shotgun (WGS) entry which is preliminary data.</text>
</comment>
<keyword evidence="2" id="KW-0812">Transmembrane</keyword>
<name>A0AB34K309_PRYPA</name>
<keyword evidence="4" id="KW-1185">Reference proteome</keyword>
<protein>
    <submittedName>
        <fullName evidence="3">Uncharacterized protein</fullName>
    </submittedName>
</protein>
<dbReference type="Proteomes" id="UP001515480">
    <property type="component" value="Unassembled WGS sequence"/>
</dbReference>
<feature type="region of interest" description="Disordered" evidence="1">
    <location>
        <begin position="296"/>
        <end position="318"/>
    </location>
</feature>
<evidence type="ECO:0000256" key="1">
    <source>
        <dbReference type="SAM" id="MobiDB-lite"/>
    </source>
</evidence>
<accession>A0AB34K309</accession>
<proteinExistence type="predicted"/>
<feature type="compositionally biased region" description="Basic and acidic residues" evidence="1">
    <location>
        <begin position="296"/>
        <end position="308"/>
    </location>
</feature>
<organism evidence="3 4">
    <name type="scientific">Prymnesium parvum</name>
    <name type="common">Toxic golden alga</name>
    <dbReference type="NCBI Taxonomy" id="97485"/>
    <lineage>
        <taxon>Eukaryota</taxon>
        <taxon>Haptista</taxon>
        <taxon>Haptophyta</taxon>
        <taxon>Prymnesiophyceae</taxon>
        <taxon>Prymnesiales</taxon>
        <taxon>Prymnesiaceae</taxon>
        <taxon>Prymnesium</taxon>
    </lineage>
</organism>
<feature type="transmembrane region" description="Helical" evidence="2">
    <location>
        <begin position="256"/>
        <end position="276"/>
    </location>
</feature>
<evidence type="ECO:0000256" key="2">
    <source>
        <dbReference type="SAM" id="Phobius"/>
    </source>
</evidence>
<dbReference type="EMBL" id="JBGBPQ010000002">
    <property type="protein sequence ID" value="KAL1528440.1"/>
    <property type="molecule type" value="Genomic_DNA"/>
</dbReference>
<dbReference type="AlphaFoldDB" id="A0AB34K309"/>
<keyword evidence="2" id="KW-1133">Transmembrane helix</keyword>
<evidence type="ECO:0000313" key="4">
    <source>
        <dbReference type="Proteomes" id="UP001515480"/>
    </source>
</evidence>
<sequence length="318" mass="34808">MPARGRDFRCHGVNATTAREHEESFASCVKPAFSEANQALSHQLLRNASRPLPSTVEWLLSEYPVQVCACTRFLDSAVSCGHSSAEKVLEVYRPWCFMIAQCEDIASSLLRSAAYCQNAGMTGNNETALCTNGECAKSVEYLFSVTHTLSTEWHNVSTLLSSLHVPSFDWLFGNGVTSFGHLSGCMARVNVKEEQLRLPMSLAALSGNGSFVSFSDLFRDKCQSDYWFQNAVLLNANFIPGFGAAKVKWEEGNTTAALLIVLATIAVALIMLFCLARCVRRGNCYKLCSPSSVEEREALNDDADRQGDDPSQGEGVTK</sequence>